<sequence length="156" mass="18165">MTPSEKIIHQLYTSIANGAISEMESCYSPNVKFHDPIFGTLKGMEVPKMWKMLIEKSKENLAIEYTIIKSNTYKGTAQWTAIYTFGKNKRQIKNIIKSEFHFKDGLIIKQNDDFNIWNWAKQAFGFSGFLFGWTGYMQKKIHDKAKFSLKNYKEAV</sequence>
<gene>
    <name evidence="2" type="ORF">EOD40_11355</name>
</gene>
<reference evidence="2 3" key="1">
    <citation type="submission" date="2019-01" db="EMBL/GenBank/DDBJ databases">
        <authorList>
            <person name="Chen W.-M."/>
        </authorList>
    </citation>
    <scope>NUCLEOTIDE SEQUENCE [LARGE SCALE GENOMIC DNA]</scope>
    <source>
        <strain evidence="2 3">BBQ-12</strain>
    </source>
</reference>
<evidence type="ECO:0000259" key="1">
    <source>
        <dbReference type="Pfam" id="PF12680"/>
    </source>
</evidence>
<accession>A0A437KTE0</accession>
<evidence type="ECO:0000313" key="2">
    <source>
        <dbReference type="EMBL" id="RVT75353.1"/>
    </source>
</evidence>
<dbReference type="Pfam" id="PF12680">
    <property type="entry name" value="SnoaL_2"/>
    <property type="match status" value="1"/>
</dbReference>
<keyword evidence="3" id="KW-1185">Reference proteome</keyword>
<dbReference type="RefSeq" id="WP_128195603.1">
    <property type="nucleotide sequence ID" value="NZ_SACJ01000006.1"/>
</dbReference>
<dbReference type="EMBL" id="SACJ01000006">
    <property type="protein sequence ID" value="RVT75353.1"/>
    <property type="molecule type" value="Genomic_DNA"/>
</dbReference>
<feature type="domain" description="SnoaL-like" evidence="1">
    <location>
        <begin position="9"/>
        <end position="108"/>
    </location>
</feature>
<evidence type="ECO:0000313" key="3">
    <source>
        <dbReference type="Proteomes" id="UP000285211"/>
    </source>
</evidence>
<dbReference type="Gene3D" id="3.10.450.50">
    <property type="match status" value="1"/>
</dbReference>
<proteinExistence type="predicted"/>
<comment type="caution">
    <text evidence="2">The sequence shown here is derived from an EMBL/GenBank/DDBJ whole genome shotgun (WGS) entry which is preliminary data.</text>
</comment>
<name>A0A437KTE0_9FLAO</name>
<dbReference type="AlphaFoldDB" id="A0A437KTE0"/>
<dbReference type="Proteomes" id="UP000285211">
    <property type="component" value="Unassembled WGS sequence"/>
</dbReference>
<dbReference type="SUPFAM" id="SSF54427">
    <property type="entry name" value="NTF2-like"/>
    <property type="match status" value="1"/>
</dbReference>
<protein>
    <submittedName>
        <fullName evidence="2">Nuclear transport factor 2 family protein</fullName>
    </submittedName>
</protein>
<organism evidence="2 3">
    <name type="scientific">Flavobacterium sufflavum</name>
    <dbReference type="NCBI Taxonomy" id="1921138"/>
    <lineage>
        <taxon>Bacteria</taxon>
        <taxon>Pseudomonadati</taxon>
        <taxon>Bacteroidota</taxon>
        <taxon>Flavobacteriia</taxon>
        <taxon>Flavobacteriales</taxon>
        <taxon>Flavobacteriaceae</taxon>
        <taxon>Flavobacterium</taxon>
    </lineage>
</organism>
<dbReference type="OrthoDB" id="391735at2"/>
<dbReference type="InterPro" id="IPR032710">
    <property type="entry name" value="NTF2-like_dom_sf"/>
</dbReference>
<dbReference type="InterPro" id="IPR037401">
    <property type="entry name" value="SnoaL-like"/>
</dbReference>